<evidence type="ECO:0008006" key="4">
    <source>
        <dbReference type="Google" id="ProtNLM"/>
    </source>
</evidence>
<dbReference type="RefSeq" id="WP_379584435.1">
    <property type="nucleotide sequence ID" value="NZ_JBHSQW010000020.1"/>
</dbReference>
<reference evidence="3" key="1">
    <citation type="journal article" date="2019" name="Int. J. Syst. Evol. Microbiol.">
        <title>The Global Catalogue of Microorganisms (GCM) 10K type strain sequencing project: providing services to taxonomists for standard genome sequencing and annotation.</title>
        <authorList>
            <consortium name="The Broad Institute Genomics Platform"/>
            <consortium name="The Broad Institute Genome Sequencing Center for Infectious Disease"/>
            <person name="Wu L."/>
            <person name="Ma J."/>
        </authorList>
    </citation>
    <scope>NUCLEOTIDE SEQUENCE [LARGE SCALE GENOMIC DNA]</scope>
    <source>
        <strain evidence="3">CCM 8391</strain>
    </source>
</reference>
<dbReference type="Proteomes" id="UP001596302">
    <property type="component" value="Unassembled WGS sequence"/>
</dbReference>
<feature type="compositionally biased region" description="Pro residues" evidence="1">
    <location>
        <begin position="1"/>
        <end position="11"/>
    </location>
</feature>
<comment type="caution">
    <text evidence="2">The sequence shown here is derived from an EMBL/GenBank/DDBJ whole genome shotgun (WGS) entry which is preliminary data.</text>
</comment>
<proteinExistence type="predicted"/>
<evidence type="ECO:0000313" key="2">
    <source>
        <dbReference type="EMBL" id="MFC5994402.1"/>
    </source>
</evidence>
<feature type="region of interest" description="Disordered" evidence="1">
    <location>
        <begin position="1"/>
        <end position="20"/>
    </location>
</feature>
<name>A0ABW1J1S0_9PSEU</name>
<feature type="compositionally biased region" description="Basic and acidic residues" evidence="1">
    <location>
        <begin position="51"/>
        <end position="74"/>
    </location>
</feature>
<evidence type="ECO:0000313" key="3">
    <source>
        <dbReference type="Proteomes" id="UP001596302"/>
    </source>
</evidence>
<protein>
    <recommendedName>
        <fullName evidence="4">PspA domain-containing protein</fullName>
    </recommendedName>
</protein>
<sequence length="74" mass="8268">MNEPEPQPPTPDYDDKGVPSFDFVRDKIESRYATSLGASELAEDTESARSLAERQEARAKAAQDRLEEIRKSLG</sequence>
<accession>A0ABW1J1S0</accession>
<evidence type="ECO:0000256" key="1">
    <source>
        <dbReference type="SAM" id="MobiDB-lite"/>
    </source>
</evidence>
<feature type="region of interest" description="Disordered" evidence="1">
    <location>
        <begin position="38"/>
        <end position="74"/>
    </location>
</feature>
<dbReference type="EMBL" id="JBHSQW010000020">
    <property type="protein sequence ID" value="MFC5994402.1"/>
    <property type="molecule type" value="Genomic_DNA"/>
</dbReference>
<keyword evidence="3" id="KW-1185">Reference proteome</keyword>
<organism evidence="2 3">
    <name type="scientific">Pseudonocardia hispaniensis</name>
    <dbReference type="NCBI Taxonomy" id="904933"/>
    <lineage>
        <taxon>Bacteria</taxon>
        <taxon>Bacillati</taxon>
        <taxon>Actinomycetota</taxon>
        <taxon>Actinomycetes</taxon>
        <taxon>Pseudonocardiales</taxon>
        <taxon>Pseudonocardiaceae</taxon>
        <taxon>Pseudonocardia</taxon>
    </lineage>
</organism>
<gene>
    <name evidence="2" type="ORF">ACFQE5_09290</name>
</gene>